<gene>
    <name evidence="2" type="ORF">GWK47_029948</name>
</gene>
<keyword evidence="3" id="KW-1185">Reference proteome</keyword>
<comment type="caution">
    <text evidence="2">The sequence shown here is derived from an EMBL/GenBank/DDBJ whole genome shotgun (WGS) entry which is preliminary data.</text>
</comment>
<feature type="region of interest" description="Disordered" evidence="1">
    <location>
        <begin position="43"/>
        <end position="62"/>
    </location>
</feature>
<evidence type="ECO:0000256" key="1">
    <source>
        <dbReference type="SAM" id="MobiDB-lite"/>
    </source>
</evidence>
<proteinExistence type="predicted"/>
<name>A0A8J4YMP5_CHIOP</name>
<organism evidence="2 3">
    <name type="scientific">Chionoecetes opilio</name>
    <name type="common">Atlantic snow crab</name>
    <name type="synonym">Cancer opilio</name>
    <dbReference type="NCBI Taxonomy" id="41210"/>
    <lineage>
        <taxon>Eukaryota</taxon>
        <taxon>Metazoa</taxon>
        <taxon>Ecdysozoa</taxon>
        <taxon>Arthropoda</taxon>
        <taxon>Crustacea</taxon>
        <taxon>Multicrustacea</taxon>
        <taxon>Malacostraca</taxon>
        <taxon>Eumalacostraca</taxon>
        <taxon>Eucarida</taxon>
        <taxon>Decapoda</taxon>
        <taxon>Pleocyemata</taxon>
        <taxon>Brachyura</taxon>
        <taxon>Eubrachyura</taxon>
        <taxon>Majoidea</taxon>
        <taxon>Majidae</taxon>
        <taxon>Chionoecetes</taxon>
    </lineage>
</organism>
<evidence type="ECO:0000313" key="2">
    <source>
        <dbReference type="EMBL" id="KAG0729625.1"/>
    </source>
</evidence>
<dbReference type="EMBL" id="JACEEZ010000991">
    <property type="protein sequence ID" value="KAG0729625.1"/>
    <property type="molecule type" value="Genomic_DNA"/>
</dbReference>
<accession>A0A8J4YMP5</accession>
<dbReference type="AlphaFoldDB" id="A0A8J4YMP5"/>
<reference evidence="2" key="1">
    <citation type="submission" date="2020-07" db="EMBL/GenBank/DDBJ databases">
        <title>The High-quality genome of the commercially important snow crab, Chionoecetes opilio.</title>
        <authorList>
            <person name="Jeong J.-H."/>
            <person name="Ryu S."/>
        </authorList>
    </citation>
    <scope>NUCLEOTIDE SEQUENCE</scope>
    <source>
        <strain evidence="2">MADBK_172401_WGS</strain>
        <tissue evidence="2">Digestive gland</tissue>
    </source>
</reference>
<dbReference type="Proteomes" id="UP000770661">
    <property type="component" value="Unassembled WGS sequence"/>
</dbReference>
<feature type="compositionally biased region" description="Basic residues" evidence="1">
    <location>
        <begin position="44"/>
        <end position="54"/>
    </location>
</feature>
<sequence>MDCVDVTDLDTNPVVWSAGHESAMPLGAPFLGDETKRLSWRGARAIHTRTRTRPTRGPSPVAPCHHAVIVSEEEELPAGEDNHYVRTENRMTCDGNADERQAKLDECEFKENGGKPRGR</sequence>
<evidence type="ECO:0000313" key="3">
    <source>
        <dbReference type="Proteomes" id="UP000770661"/>
    </source>
</evidence>
<protein>
    <submittedName>
        <fullName evidence="2">Uncharacterized protein</fullName>
    </submittedName>
</protein>